<dbReference type="SUPFAM" id="SSF56601">
    <property type="entry name" value="beta-lactamase/transpeptidase-like"/>
    <property type="match status" value="1"/>
</dbReference>
<evidence type="ECO:0000256" key="2">
    <source>
        <dbReference type="ARBA" id="ARBA00022801"/>
    </source>
</evidence>
<dbReference type="PANTHER" id="PTHR43283">
    <property type="entry name" value="BETA-LACTAMASE-RELATED"/>
    <property type="match status" value="1"/>
</dbReference>
<proteinExistence type="inferred from homology"/>
<organism evidence="4 5">
    <name type="scientific">Sporothrix stenoceras</name>
    <dbReference type="NCBI Taxonomy" id="5173"/>
    <lineage>
        <taxon>Eukaryota</taxon>
        <taxon>Fungi</taxon>
        <taxon>Dikarya</taxon>
        <taxon>Ascomycota</taxon>
        <taxon>Pezizomycotina</taxon>
        <taxon>Sordariomycetes</taxon>
        <taxon>Sordariomycetidae</taxon>
        <taxon>Ophiostomatales</taxon>
        <taxon>Ophiostomataceae</taxon>
        <taxon>Sporothrix</taxon>
    </lineage>
</organism>
<evidence type="ECO:0000259" key="3">
    <source>
        <dbReference type="Pfam" id="PF00144"/>
    </source>
</evidence>
<feature type="domain" description="Beta-lactamase-related" evidence="3">
    <location>
        <begin position="44"/>
        <end position="388"/>
    </location>
</feature>
<sequence length="416" mass="44668">MTSLDAYLAKATLAGPERTLPGSEAHYKTFGTESVDPASPRFDRPLSIDSCMWVASCTKLMTAIAALQCVEKGLLTLDDDISTVLPEWKKEDRTILRGFDEATGAPKLEAAQGKVSLRTLLTHSSGLGYAFMNESMHKYIKYKVANGWKIESELLCPDEPIPLLFEPGTSWAYGIGTDWAGKMVERASGLTLGEFMDKNIWKPLGITGATFRILERPDIRDRQAEMTIRTTDADGKAAVGPHPKPYFPEKTSADHGGGGVFTNPRDFFKVLVACVDSSPILLTPASYELLCEPSLSEASAAAFQAFRTASAEAASAAAEKRGTPMAIPAAKRLNVALGGGLNLDDVPGGRSAGTIAWGGLPNLSWTVDRKAGVAMLYASQMLPPGEPLSAWVVRKLEAEIYSGAFFEGAVRLTANE</sequence>
<dbReference type="PANTHER" id="PTHR43283:SF17">
    <property type="entry name" value="(LOVD), PUTATIVE (AFU_ORTHOLOGUE AFUA_5G00920)-RELATED"/>
    <property type="match status" value="1"/>
</dbReference>
<keyword evidence="5" id="KW-1185">Reference proteome</keyword>
<dbReference type="Gene3D" id="3.40.710.10">
    <property type="entry name" value="DD-peptidase/beta-lactamase superfamily"/>
    <property type="match status" value="1"/>
</dbReference>
<reference evidence="4 5" key="1">
    <citation type="journal article" date="2024" name="IMA Fungus">
        <title>IMA Genome - F19 : A genome assembly and annotation guide to empower mycologists, including annotated draft genome sequences of Ceratocystis pirilliformis, Diaporthe australafricana, Fusarium ophioides, Paecilomyces lecythidis, and Sporothrix stenoceras.</title>
        <authorList>
            <person name="Aylward J."/>
            <person name="Wilson A.M."/>
            <person name="Visagie C.M."/>
            <person name="Spraker J."/>
            <person name="Barnes I."/>
            <person name="Buitendag C."/>
            <person name="Ceriani C."/>
            <person name="Del Mar Angel L."/>
            <person name="du Plessis D."/>
            <person name="Fuchs T."/>
            <person name="Gasser K."/>
            <person name="Kramer D."/>
            <person name="Li W."/>
            <person name="Munsamy K."/>
            <person name="Piso A."/>
            <person name="Price J.L."/>
            <person name="Sonnekus B."/>
            <person name="Thomas C."/>
            <person name="van der Nest A."/>
            <person name="van Dijk A."/>
            <person name="van Heerden A."/>
            <person name="van Vuuren N."/>
            <person name="Yilmaz N."/>
            <person name="Duong T.A."/>
            <person name="van der Merwe N.A."/>
            <person name="Wingfield M.J."/>
            <person name="Wingfield B.D."/>
        </authorList>
    </citation>
    <scope>NUCLEOTIDE SEQUENCE [LARGE SCALE GENOMIC DNA]</scope>
    <source>
        <strain evidence="4 5">CMW 5346</strain>
    </source>
</reference>
<evidence type="ECO:0000313" key="4">
    <source>
        <dbReference type="EMBL" id="KAL1898908.1"/>
    </source>
</evidence>
<dbReference type="Proteomes" id="UP001583186">
    <property type="component" value="Unassembled WGS sequence"/>
</dbReference>
<evidence type="ECO:0000313" key="5">
    <source>
        <dbReference type="Proteomes" id="UP001583186"/>
    </source>
</evidence>
<name>A0ABR3ZE25_9PEZI</name>
<dbReference type="EMBL" id="JAWCUI010000014">
    <property type="protein sequence ID" value="KAL1898908.1"/>
    <property type="molecule type" value="Genomic_DNA"/>
</dbReference>
<keyword evidence="2" id="KW-0378">Hydrolase</keyword>
<comment type="similarity">
    <text evidence="1">Belongs to the class-A beta-lactamase family.</text>
</comment>
<protein>
    <recommendedName>
        <fullName evidence="3">Beta-lactamase-related domain-containing protein</fullName>
    </recommendedName>
</protein>
<dbReference type="InterPro" id="IPR001466">
    <property type="entry name" value="Beta-lactam-related"/>
</dbReference>
<dbReference type="InterPro" id="IPR050789">
    <property type="entry name" value="Diverse_Enzym_Activities"/>
</dbReference>
<evidence type="ECO:0000256" key="1">
    <source>
        <dbReference type="ARBA" id="ARBA00009009"/>
    </source>
</evidence>
<comment type="caution">
    <text evidence="4">The sequence shown here is derived from an EMBL/GenBank/DDBJ whole genome shotgun (WGS) entry which is preliminary data.</text>
</comment>
<dbReference type="Pfam" id="PF00144">
    <property type="entry name" value="Beta-lactamase"/>
    <property type="match status" value="1"/>
</dbReference>
<gene>
    <name evidence="4" type="ORF">Sste5346_003319</name>
</gene>
<dbReference type="InterPro" id="IPR012338">
    <property type="entry name" value="Beta-lactam/transpept-like"/>
</dbReference>
<accession>A0ABR3ZE25</accession>